<keyword evidence="4" id="KW-1185">Reference proteome</keyword>
<accession>A0AAV0D737</accession>
<dbReference type="EMBL" id="CAMAPF010000078">
    <property type="protein sequence ID" value="CAH9093755.1"/>
    <property type="molecule type" value="Genomic_DNA"/>
</dbReference>
<dbReference type="Pfam" id="PF12776">
    <property type="entry name" value="Myb_DNA-bind_3"/>
    <property type="match status" value="1"/>
</dbReference>
<reference evidence="3" key="1">
    <citation type="submission" date="2022-07" db="EMBL/GenBank/DDBJ databases">
        <authorList>
            <person name="Macas J."/>
            <person name="Novak P."/>
            <person name="Neumann P."/>
        </authorList>
    </citation>
    <scope>NUCLEOTIDE SEQUENCE</scope>
</reference>
<organism evidence="3 4">
    <name type="scientific">Cuscuta epithymum</name>
    <dbReference type="NCBI Taxonomy" id="186058"/>
    <lineage>
        <taxon>Eukaryota</taxon>
        <taxon>Viridiplantae</taxon>
        <taxon>Streptophyta</taxon>
        <taxon>Embryophyta</taxon>
        <taxon>Tracheophyta</taxon>
        <taxon>Spermatophyta</taxon>
        <taxon>Magnoliopsida</taxon>
        <taxon>eudicotyledons</taxon>
        <taxon>Gunneridae</taxon>
        <taxon>Pentapetalae</taxon>
        <taxon>asterids</taxon>
        <taxon>lamiids</taxon>
        <taxon>Solanales</taxon>
        <taxon>Convolvulaceae</taxon>
        <taxon>Cuscuteae</taxon>
        <taxon>Cuscuta</taxon>
        <taxon>Cuscuta subgen. Cuscuta</taxon>
    </lineage>
</organism>
<evidence type="ECO:0000259" key="2">
    <source>
        <dbReference type="Pfam" id="PF12776"/>
    </source>
</evidence>
<dbReference type="AlphaFoldDB" id="A0AAV0D737"/>
<dbReference type="PANTHER" id="PTHR31704">
    <property type="entry name" value="MYB/SANT-LIKE DNA-BINDING DOMAIN PROTEIN-RELATED"/>
    <property type="match status" value="1"/>
</dbReference>
<dbReference type="Proteomes" id="UP001152523">
    <property type="component" value="Unassembled WGS sequence"/>
</dbReference>
<evidence type="ECO:0000256" key="1">
    <source>
        <dbReference type="SAM" id="MobiDB-lite"/>
    </source>
</evidence>
<dbReference type="PANTHER" id="PTHR31704:SF55">
    <property type="entry name" value="MYB_SANT-LIKE DNA-BINDING DOMAIN PROTEIN"/>
    <property type="match status" value="1"/>
</dbReference>
<proteinExistence type="predicted"/>
<evidence type="ECO:0000313" key="4">
    <source>
        <dbReference type="Proteomes" id="UP001152523"/>
    </source>
</evidence>
<sequence>MASTHDNMDKESFKWNNEYVMIFCEICIKYIQNQRRGFMKWREIKQDFEDVAKCKITHKSLKNKWDSMKKDWRIWKFLKRDGTDLGWDPITKRLNCSNEWWDKKTKENPDVKKFRNKYVDPKLEDLWAKLFESKYGNDNGYITPTVDPESMQLANIEVDNKESENEENRMLEEGHENNDYNNICSENSGSSSRLGGLDRKETSLFLHNNFPSEMNRCNGTAQVPPNQGTSTQCLDPDPIRMGCKRRQLPVGMEKKLSGQIDALVSNSNKVLRILMSNRNVRSNNLSSTSSCIAEAMRIVNRMVSNGVLEKCGDLWCFTVCLLEDEVRRELFINMEDDTSRKAWLVYVHDKGN</sequence>
<evidence type="ECO:0000313" key="3">
    <source>
        <dbReference type="EMBL" id="CAH9093755.1"/>
    </source>
</evidence>
<feature type="domain" description="Myb/SANT-like" evidence="2">
    <location>
        <begin position="14"/>
        <end position="103"/>
    </location>
</feature>
<name>A0AAV0D737_9ASTE</name>
<protein>
    <recommendedName>
        <fullName evidence="2">Myb/SANT-like domain-containing protein</fullName>
    </recommendedName>
</protein>
<feature type="region of interest" description="Disordered" evidence="1">
    <location>
        <begin position="176"/>
        <end position="196"/>
    </location>
</feature>
<gene>
    <name evidence="3" type="ORF">CEPIT_LOCUS12652</name>
</gene>
<comment type="caution">
    <text evidence="3">The sequence shown here is derived from an EMBL/GenBank/DDBJ whole genome shotgun (WGS) entry which is preliminary data.</text>
</comment>
<dbReference type="InterPro" id="IPR024752">
    <property type="entry name" value="Myb/SANT-like_dom"/>
</dbReference>